<sequence length="249" mass="28782">MKESNEWNAQKYNKHAEFVSNLAMPLIDILQPKAQEKILDLGCGEGTLAEVIQEYKCEVIGVDLSADMVEKAKAKNIEAYVMSATELAYENEFDAVFSNAVLHWVQDANLAIQEVKKVLKKEGRFVAEFGGYENLKYLINAIEVVFEKHPEYGGFNNPWYFPRTDEYKKLLEENGFEVELIEIVNRPTPIDDIYNWLSVFANGIIENIPTDKHENFKNEVRELLKSKIYTQEDGWIVDYVRLKFKAIKV</sequence>
<dbReference type="PANTHER" id="PTHR43861:SF1">
    <property type="entry name" value="TRANS-ACONITATE 2-METHYLTRANSFERASE"/>
    <property type="match status" value="1"/>
</dbReference>
<dbReference type="PANTHER" id="PTHR43861">
    <property type="entry name" value="TRANS-ACONITATE 2-METHYLTRANSFERASE-RELATED"/>
    <property type="match status" value="1"/>
</dbReference>
<dbReference type="GO" id="GO:0008757">
    <property type="term" value="F:S-adenosylmethionine-dependent methyltransferase activity"/>
    <property type="evidence" value="ECO:0007669"/>
    <property type="project" value="InterPro"/>
</dbReference>
<reference evidence="2" key="1">
    <citation type="submission" date="2016-10" db="EMBL/GenBank/DDBJ databases">
        <authorList>
            <person name="de Groot N.N."/>
        </authorList>
    </citation>
    <scope>NUCLEOTIDE SEQUENCE</scope>
</reference>
<dbReference type="EMBL" id="FPHF01000105">
    <property type="protein sequence ID" value="SFV68484.1"/>
    <property type="molecule type" value="Genomic_DNA"/>
</dbReference>
<evidence type="ECO:0000313" key="2">
    <source>
        <dbReference type="EMBL" id="SFV68484.1"/>
    </source>
</evidence>
<dbReference type="Pfam" id="PF08241">
    <property type="entry name" value="Methyltransf_11"/>
    <property type="match status" value="1"/>
</dbReference>
<dbReference type="InterPro" id="IPR013216">
    <property type="entry name" value="Methyltransf_11"/>
</dbReference>
<name>A0A1W1CRS1_9ZZZZ</name>
<evidence type="ECO:0000259" key="1">
    <source>
        <dbReference type="Pfam" id="PF08241"/>
    </source>
</evidence>
<organism evidence="2">
    <name type="scientific">hydrothermal vent metagenome</name>
    <dbReference type="NCBI Taxonomy" id="652676"/>
    <lineage>
        <taxon>unclassified sequences</taxon>
        <taxon>metagenomes</taxon>
        <taxon>ecological metagenomes</taxon>
    </lineage>
</organism>
<protein>
    <submittedName>
        <fullName evidence="2">2-isopropylmalate synthase</fullName>
        <ecNumber evidence="2">2.3.3.13</ecNumber>
    </submittedName>
</protein>
<dbReference type="EC" id="2.3.3.13" evidence="2"/>
<dbReference type="InterPro" id="IPR029063">
    <property type="entry name" value="SAM-dependent_MTases_sf"/>
</dbReference>
<keyword evidence="2" id="KW-0012">Acyltransferase</keyword>
<dbReference type="AlphaFoldDB" id="A0A1W1CRS1"/>
<dbReference type="GO" id="GO:0003852">
    <property type="term" value="F:2-isopropylmalate synthase activity"/>
    <property type="evidence" value="ECO:0007669"/>
    <property type="project" value="UniProtKB-EC"/>
</dbReference>
<proteinExistence type="predicted"/>
<dbReference type="CDD" id="cd02440">
    <property type="entry name" value="AdoMet_MTases"/>
    <property type="match status" value="1"/>
</dbReference>
<keyword evidence="2" id="KW-0808">Transferase</keyword>
<dbReference type="SUPFAM" id="SSF53335">
    <property type="entry name" value="S-adenosyl-L-methionine-dependent methyltransferases"/>
    <property type="match status" value="1"/>
</dbReference>
<feature type="domain" description="Methyltransferase type 11" evidence="1">
    <location>
        <begin position="39"/>
        <end position="126"/>
    </location>
</feature>
<accession>A0A1W1CRS1</accession>
<dbReference type="Gene3D" id="3.40.50.150">
    <property type="entry name" value="Vaccinia Virus protein VP39"/>
    <property type="match status" value="1"/>
</dbReference>
<gene>
    <name evidence="2" type="ORF">MNB_SM-4-1409</name>
</gene>